<dbReference type="InterPro" id="IPR017850">
    <property type="entry name" value="Alkaline_phosphatase_core_sf"/>
</dbReference>
<evidence type="ECO:0000256" key="2">
    <source>
        <dbReference type="ARBA" id="ARBA00009717"/>
    </source>
</evidence>
<dbReference type="SUPFAM" id="SSF53649">
    <property type="entry name" value="Alkaline phosphatase-like"/>
    <property type="match status" value="1"/>
</dbReference>
<evidence type="ECO:0000256" key="1">
    <source>
        <dbReference type="ARBA" id="ARBA00004191"/>
    </source>
</evidence>
<dbReference type="PANTHER" id="PTHR31956:SF1">
    <property type="entry name" value="NON-SPECIFIC PHOSPHOLIPASE C1"/>
    <property type="match status" value="1"/>
</dbReference>
<reference evidence="9 10" key="1">
    <citation type="submission" date="2020-03" db="EMBL/GenBank/DDBJ databases">
        <title>Leucobacter sp. nov., isolated from beetles.</title>
        <authorList>
            <person name="Hyun D.-W."/>
            <person name="Bae J.-W."/>
        </authorList>
    </citation>
    <scope>NUCLEOTIDE SEQUENCE [LARGE SCALE GENOMIC DNA]</scope>
    <source>
        <strain evidence="9 10">HDW9C</strain>
    </source>
</reference>
<keyword evidence="5" id="KW-0378">Hydrolase</keyword>
<gene>
    <name evidence="9" type="ORF">G7068_05220</name>
</gene>
<dbReference type="GO" id="GO:0034480">
    <property type="term" value="F:phosphatidylcholine phospholipase C activity"/>
    <property type="evidence" value="ECO:0007669"/>
    <property type="project" value="UniProtKB-EC"/>
</dbReference>
<proteinExistence type="inferred from homology"/>
<name>A0A6G7XDP8_9MICO</name>
<feature type="compositionally biased region" description="Low complexity" evidence="8">
    <location>
        <begin position="15"/>
        <end position="28"/>
    </location>
</feature>
<organism evidence="9 10">
    <name type="scientific">Leucobacter viscericola</name>
    <dbReference type="NCBI Taxonomy" id="2714935"/>
    <lineage>
        <taxon>Bacteria</taxon>
        <taxon>Bacillati</taxon>
        <taxon>Actinomycetota</taxon>
        <taxon>Actinomycetes</taxon>
        <taxon>Micrococcales</taxon>
        <taxon>Microbacteriaceae</taxon>
        <taxon>Leucobacter</taxon>
    </lineage>
</organism>
<sequence length="594" mass="64886">MSASEHEDEPQQTLADAPPEQPQAASPSRRGFLKTGGILAAGIAVGGGIGGAAVLASQRQSGGSPYIPEEFAIPKPRSEPGFDHLVVVMGENRSFDNLLGHLYTPDDPPKSGGFEGLAFGNYSNTAADGTVVPAHTYRGPTDVIMGLPDPDPGEEYPHVNTQLFGRLDEHNRGKEVVDMTAPFNAPKPGAKPDMRGFVLDYEVDFEGRERRKPSARERDQIMGSFTPEMLPVISTLAREFGVYDHWHCAVPSQTFCNRSFFHASTSHGFVTNMGGGGYRKWLDAPPTPTVFNRLEEAGLTWRIYFDEMQLVSFTGFIHAPALREFWNTEHFATMRQFHEDVKSGNLPAYAFVEPRMIFDHNDFHPPVGRIREDGVDGHEIYNGAVSDVRAGDALIHEIYSAIRSSTAEVGSNYLNTALLITFDEHGGTYDHIPPPEATPPDSSGAGEMGFTFDRLGCRVPAIFVSAHTERGTVFSEPMHHGALAATLSERFGLEPLTRRDNGAPSLFGAFNRKVPRHIADWPQTHPAYVPPNPEVGPHPADASPDRPLSPPARGLIGLLVEMFGTPAEKAHPPQTFAEAYKVLTKYSKGLFGPQ</sequence>
<evidence type="ECO:0000256" key="3">
    <source>
        <dbReference type="ARBA" id="ARBA00012018"/>
    </source>
</evidence>
<evidence type="ECO:0000256" key="7">
    <source>
        <dbReference type="ARBA" id="ARBA00048421"/>
    </source>
</evidence>
<feature type="region of interest" description="Disordered" evidence="8">
    <location>
        <begin position="1"/>
        <end position="31"/>
    </location>
</feature>
<accession>A0A6G7XDP8</accession>
<dbReference type="EMBL" id="CP049863">
    <property type="protein sequence ID" value="QIK62673.1"/>
    <property type="molecule type" value="Genomic_DNA"/>
</dbReference>
<dbReference type="InterPro" id="IPR006311">
    <property type="entry name" value="TAT_signal"/>
</dbReference>
<evidence type="ECO:0000256" key="5">
    <source>
        <dbReference type="ARBA" id="ARBA00022801"/>
    </source>
</evidence>
<protein>
    <recommendedName>
        <fullName evidence="3">phospholipase C</fullName>
        <ecNumber evidence="3">3.1.4.3</ecNumber>
    </recommendedName>
</protein>
<evidence type="ECO:0000313" key="10">
    <source>
        <dbReference type="Proteomes" id="UP000502677"/>
    </source>
</evidence>
<dbReference type="AlphaFoldDB" id="A0A6G7XDP8"/>
<dbReference type="EC" id="3.1.4.3" evidence="3"/>
<feature type="region of interest" description="Disordered" evidence="8">
    <location>
        <begin position="525"/>
        <end position="551"/>
    </location>
</feature>
<evidence type="ECO:0000256" key="4">
    <source>
        <dbReference type="ARBA" id="ARBA00022512"/>
    </source>
</evidence>
<feature type="compositionally biased region" description="Acidic residues" evidence="8">
    <location>
        <begin position="1"/>
        <end position="10"/>
    </location>
</feature>
<evidence type="ECO:0000256" key="6">
    <source>
        <dbReference type="ARBA" id="ARBA00023026"/>
    </source>
</evidence>
<dbReference type="KEGG" id="lvi:G7068_05220"/>
<dbReference type="InterPro" id="IPR007312">
    <property type="entry name" value="Phosphoesterase"/>
</dbReference>
<keyword evidence="4" id="KW-0964">Secreted</keyword>
<dbReference type="RefSeq" id="WP_166289867.1">
    <property type="nucleotide sequence ID" value="NZ_CP049863.1"/>
</dbReference>
<comment type="catalytic activity">
    <reaction evidence="7">
        <text>a 1,2-diacyl-sn-glycero-3-phosphocholine + H2O = phosphocholine + a 1,2-diacyl-sn-glycerol + H(+)</text>
        <dbReference type="Rhea" id="RHEA:10604"/>
        <dbReference type="ChEBI" id="CHEBI:15377"/>
        <dbReference type="ChEBI" id="CHEBI:15378"/>
        <dbReference type="ChEBI" id="CHEBI:17815"/>
        <dbReference type="ChEBI" id="CHEBI:57643"/>
        <dbReference type="ChEBI" id="CHEBI:295975"/>
        <dbReference type="EC" id="3.1.4.3"/>
    </reaction>
    <physiologicalReaction direction="left-to-right" evidence="7">
        <dbReference type="Rhea" id="RHEA:10605"/>
    </physiologicalReaction>
</comment>
<evidence type="ECO:0000256" key="8">
    <source>
        <dbReference type="SAM" id="MobiDB-lite"/>
    </source>
</evidence>
<dbReference type="PROSITE" id="PS51318">
    <property type="entry name" value="TAT"/>
    <property type="match status" value="1"/>
</dbReference>
<evidence type="ECO:0000313" key="9">
    <source>
        <dbReference type="EMBL" id="QIK62673.1"/>
    </source>
</evidence>
<dbReference type="Gene3D" id="3.40.720.10">
    <property type="entry name" value="Alkaline Phosphatase, subunit A"/>
    <property type="match status" value="2"/>
</dbReference>
<comment type="subcellular location">
    <subcellularLocation>
        <location evidence="1">Secreted</location>
        <location evidence="1">Cell wall</location>
    </subcellularLocation>
</comment>
<dbReference type="Proteomes" id="UP000502677">
    <property type="component" value="Chromosome"/>
</dbReference>
<dbReference type="PANTHER" id="PTHR31956">
    <property type="entry name" value="NON-SPECIFIC PHOSPHOLIPASE C4-RELATED"/>
    <property type="match status" value="1"/>
</dbReference>
<keyword evidence="6" id="KW-0843">Virulence</keyword>
<dbReference type="GO" id="GO:0009395">
    <property type="term" value="P:phospholipid catabolic process"/>
    <property type="evidence" value="ECO:0007669"/>
    <property type="project" value="TreeGrafter"/>
</dbReference>
<keyword evidence="4" id="KW-0134">Cell wall</keyword>
<comment type="similarity">
    <text evidence="2">Belongs to the bacterial phospholipase C family.</text>
</comment>
<keyword evidence="10" id="KW-1185">Reference proteome</keyword>
<dbReference type="Pfam" id="PF04185">
    <property type="entry name" value="Phosphoesterase"/>
    <property type="match status" value="1"/>
</dbReference>